<evidence type="ECO:0000256" key="1">
    <source>
        <dbReference type="ARBA" id="ARBA00022729"/>
    </source>
</evidence>
<dbReference type="RefSeq" id="WP_184151279.1">
    <property type="nucleotide sequence ID" value="NZ_JACHFM010000003.1"/>
</dbReference>
<evidence type="ECO:0000313" key="4">
    <source>
        <dbReference type="EMBL" id="MBB5223069.1"/>
    </source>
</evidence>
<dbReference type="Proteomes" id="UP000549457">
    <property type="component" value="Unassembled WGS sequence"/>
</dbReference>
<dbReference type="Gene3D" id="2.40.160.20">
    <property type="match status" value="1"/>
</dbReference>
<protein>
    <submittedName>
        <fullName evidence="4">Opacity protein-like surface antigen</fullName>
    </submittedName>
</protein>
<gene>
    <name evidence="4" type="ORF">HNP73_003016</name>
</gene>
<accession>A0A840SJ16</accession>
<keyword evidence="5" id="KW-1185">Reference proteome</keyword>
<keyword evidence="1 2" id="KW-0732">Signal</keyword>
<evidence type="ECO:0000259" key="3">
    <source>
        <dbReference type="Pfam" id="PF13505"/>
    </source>
</evidence>
<dbReference type="SUPFAM" id="SSF56925">
    <property type="entry name" value="OMPA-like"/>
    <property type="match status" value="1"/>
</dbReference>
<organism evidence="4 5">
    <name type="scientific">Amaricoccus macauensis</name>
    <dbReference type="NCBI Taxonomy" id="57001"/>
    <lineage>
        <taxon>Bacteria</taxon>
        <taxon>Pseudomonadati</taxon>
        <taxon>Pseudomonadota</taxon>
        <taxon>Alphaproteobacteria</taxon>
        <taxon>Rhodobacterales</taxon>
        <taxon>Paracoccaceae</taxon>
        <taxon>Amaricoccus</taxon>
    </lineage>
</organism>
<dbReference type="EMBL" id="JACHFM010000003">
    <property type="protein sequence ID" value="MBB5223069.1"/>
    <property type="molecule type" value="Genomic_DNA"/>
</dbReference>
<evidence type="ECO:0000313" key="5">
    <source>
        <dbReference type="Proteomes" id="UP000549457"/>
    </source>
</evidence>
<name>A0A840SJ16_9RHOB</name>
<feature type="chain" id="PRO_5032975208" evidence="2">
    <location>
        <begin position="28"/>
        <end position="213"/>
    </location>
</feature>
<comment type="caution">
    <text evidence="4">The sequence shown here is derived from an EMBL/GenBank/DDBJ whole genome shotgun (WGS) entry which is preliminary data.</text>
</comment>
<dbReference type="InterPro" id="IPR011250">
    <property type="entry name" value="OMP/PagP_B-barrel"/>
</dbReference>
<reference evidence="4 5" key="1">
    <citation type="submission" date="2020-08" db="EMBL/GenBank/DDBJ databases">
        <title>Genomic Encyclopedia of Type Strains, Phase IV (KMG-IV): sequencing the most valuable type-strain genomes for metagenomic binning, comparative biology and taxonomic classification.</title>
        <authorList>
            <person name="Goeker M."/>
        </authorList>
    </citation>
    <scope>NUCLEOTIDE SEQUENCE [LARGE SCALE GENOMIC DNA]</scope>
    <source>
        <strain evidence="4 5">DSM 101730</strain>
    </source>
</reference>
<sequence>MGRKLTTILAAGAMLGSMALLPGMARAQDVYMKLLGGWTIPQDQDFDLRDETSGVSAPNGLDFDSGYAIGAAVGFTYSPNVAIEAEYLYRKSDADWKETDNNDSGDVVSNAFMLNAFYKFVPDGSATPFRPYVGAGLGVGDFSVKQDDLKLESDYSFAYQAMLGLSYEVSLQGSLFAEVRYFGASSQTVEDDDFSFSSGYDAINVLVGYTYTF</sequence>
<dbReference type="InterPro" id="IPR027385">
    <property type="entry name" value="Beta-barrel_OMP"/>
</dbReference>
<feature type="domain" description="Outer membrane protein beta-barrel" evidence="3">
    <location>
        <begin position="23"/>
        <end position="212"/>
    </location>
</feature>
<feature type="signal peptide" evidence="2">
    <location>
        <begin position="1"/>
        <end position="27"/>
    </location>
</feature>
<proteinExistence type="predicted"/>
<dbReference type="Pfam" id="PF13505">
    <property type="entry name" value="OMP_b-brl"/>
    <property type="match status" value="1"/>
</dbReference>
<evidence type="ECO:0000256" key="2">
    <source>
        <dbReference type="SAM" id="SignalP"/>
    </source>
</evidence>
<dbReference type="AlphaFoldDB" id="A0A840SJ16"/>